<proteinExistence type="predicted"/>
<keyword evidence="1" id="KW-0472">Membrane</keyword>
<evidence type="ECO:0000313" key="3">
    <source>
        <dbReference type="Proteomes" id="UP000593576"/>
    </source>
</evidence>
<keyword evidence="1" id="KW-0812">Transmembrane</keyword>
<name>A0A7J9MFV0_GOSSC</name>
<keyword evidence="1" id="KW-1133">Transmembrane helix</keyword>
<dbReference type="Proteomes" id="UP000593576">
    <property type="component" value="Unassembled WGS sequence"/>
</dbReference>
<sequence length="40" mass="4766">MFMGKLPLMIKHGHVLWVHSLLNVLKMSTVTCLKRMRKRM</sequence>
<keyword evidence="3" id="KW-1185">Reference proteome</keyword>
<organism evidence="2 3">
    <name type="scientific">Gossypium schwendimanii</name>
    <name type="common">Cotton</name>
    <dbReference type="NCBI Taxonomy" id="34291"/>
    <lineage>
        <taxon>Eukaryota</taxon>
        <taxon>Viridiplantae</taxon>
        <taxon>Streptophyta</taxon>
        <taxon>Embryophyta</taxon>
        <taxon>Tracheophyta</taxon>
        <taxon>Spermatophyta</taxon>
        <taxon>Magnoliopsida</taxon>
        <taxon>eudicotyledons</taxon>
        <taxon>Gunneridae</taxon>
        <taxon>Pentapetalae</taxon>
        <taxon>rosids</taxon>
        <taxon>malvids</taxon>
        <taxon>Malvales</taxon>
        <taxon>Malvaceae</taxon>
        <taxon>Malvoideae</taxon>
        <taxon>Gossypium</taxon>
    </lineage>
</organism>
<reference evidence="2 3" key="1">
    <citation type="journal article" date="2019" name="Genome Biol. Evol.">
        <title>Insights into the evolution of the New World diploid cottons (Gossypium, subgenus Houzingenia) based on genome sequencing.</title>
        <authorList>
            <person name="Grover C.E."/>
            <person name="Arick M.A. 2nd"/>
            <person name="Thrash A."/>
            <person name="Conover J.L."/>
            <person name="Sanders W.S."/>
            <person name="Peterson D.G."/>
            <person name="Frelichowski J.E."/>
            <person name="Scheffler J.A."/>
            <person name="Scheffler B.E."/>
            <person name="Wendel J.F."/>
        </authorList>
    </citation>
    <scope>NUCLEOTIDE SEQUENCE [LARGE SCALE GENOMIC DNA]</scope>
    <source>
        <strain evidence="2">1</strain>
        <tissue evidence="2">Leaf</tissue>
    </source>
</reference>
<gene>
    <name evidence="2" type="ORF">Goshw_002397</name>
</gene>
<evidence type="ECO:0000256" key="1">
    <source>
        <dbReference type="SAM" id="Phobius"/>
    </source>
</evidence>
<comment type="caution">
    <text evidence="2">The sequence shown here is derived from an EMBL/GenBank/DDBJ whole genome shotgun (WGS) entry which is preliminary data.</text>
</comment>
<protein>
    <submittedName>
        <fullName evidence="2">Uncharacterized protein</fullName>
    </submittedName>
</protein>
<feature type="transmembrane region" description="Helical" evidence="1">
    <location>
        <begin position="15"/>
        <end position="33"/>
    </location>
</feature>
<accession>A0A7J9MFV0</accession>
<evidence type="ECO:0000313" key="2">
    <source>
        <dbReference type="EMBL" id="MBA0869727.1"/>
    </source>
</evidence>
<dbReference type="EMBL" id="JABFAF010000011">
    <property type="protein sequence ID" value="MBA0869727.1"/>
    <property type="molecule type" value="Genomic_DNA"/>
</dbReference>
<dbReference type="AlphaFoldDB" id="A0A7J9MFV0"/>